<gene>
    <name evidence="2" type="ORF">QQF64_016697</name>
</gene>
<feature type="region of interest" description="Disordered" evidence="1">
    <location>
        <begin position="13"/>
        <end position="41"/>
    </location>
</feature>
<organism evidence="2 3">
    <name type="scientific">Cirrhinus molitorella</name>
    <name type="common">mud carp</name>
    <dbReference type="NCBI Taxonomy" id="172907"/>
    <lineage>
        <taxon>Eukaryota</taxon>
        <taxon>Metazoa</taxon>
        <taxon>Chordata</taxon>
        <taxon>Craniata</taxon>
        <taxon>Vertebrata</taxon>
        <taxon>Euteleostomi</taxon>
        <taxon>Actinopterygii</taxon>
        <taxon>Neopterygii</taxon>
        <taxon>Teleostei</taxon>
        <taxon>Ostariophysi</taxon>
        <taxon>Cypriniformes</taxon>
        <taxon>Cyprinidae</taxon>
        <taxon>Labeoninae</taxon>
        <taxon>Labeonini</taxon>
        <taxon>Cirrhinus</taxon>
    </lineage>
</organism>
<protein>
    <submittedName>
        <fullName evidence="2">Uncharacterized protein</fullName>
    </submittedName>
</protein>
<keyword evidence="3" id="KW-1185">Reference proteome</keyword>
<accession>A0ABR3LNJ5</accession>
<reference evidence="2 3" key="1">
    <citation type="submission" date="2023-09" db="EMBL/GenBank/DDBJ databases">
        <authorList>
            <person name="Wang M."/>
        </authorList>
    </citation>
    <scope>NUCLEOTIDE SEQUENCE [LARGE SCALE GENOMIC DNA]</scope>
    <source>
        <strain evidence="2">GT-2023</strain>
        <tissue evidence="2">Liver</tissue>
    </source>
</reference>
<evidence type="ECO:0000313" key="3">
    <source>
        <dbReference type="Proteomes" id="UP001558613"/>
    </source>
</evidence>
<feature type="compositionally biased region" description="Polar residues" evidence="1">
    <location>
        <begin position="19"/>
        <end position="38"/>
    </location>
</feature>
<sequence length="118" mass="12838">MLPSNISAEALRGLHKFSESSQEEQTYHTGDQELSSDSLPDYLTDNPVGLATLSEHFLTMKRSSWLKDQSLSDSTGGQCCDSLALKKGLIGSLKDDGNCSEVSKEAVYAMLDSDEEDT</sequence>
<comment type="caution">
    <text evidence="2">The sequence shown here is derived from an EMBL/GenBank/DDBJ whole genome shotgun (WGS) entry which is preliminary data.</text>
</comment>
<evidence type="ECO:0000313" key="2">
    <source>
        <dbReference type="EMBL" id="KAL1254468.1"/>
    </source>
</evidence>
<evidence type="ECO:0000256" key="1">
    <source>
        <dbReference type="SAM" id="MobiDB-lite"/>
    </source>
</evidence>
<proteinExistence type="predicted"/>
<name>A0ABR3LNJ5_9TELE</name>
<dbReference type="EMBL" id="JAYMGO010000020">
    <property type="protein sequence ID" value="KAL1254468.1"/>
    <property type="molecule type" value="Genomic_DNA"/>
</dbReference>
<dbReference type="Proteomes" id="UP001558613">
    <property type="component" value="Unassembled WGS sequence"/>
</dbReference>